<dbReference type="PANTHER" id="PTHR21340:SF0">
    <property type="entry name" value="BIS(5'-NUCLEOSYL)-TETRAPHOSPHATASE [ASYMMETRICAL]"/>
    <property type="match status" value="1"/>
</dbReference>
<feature type="domain" description="Nudix hydrolase" evidence="2">
    <location>
        <begin position="6"/>
        <end position="129"/>
    </location>
</feature>
<name>A0A518BSF2_9BACT</name>
<dbReference type="SUPFAM" id="SSF55811">
    <property type="entry name" value="Nudix"/>
    <property type="match status" value="1"/>
</dbReference>
<reference evidence="3 4" key="1">
    <citation type="submission" date="2019-02" db="EMBL/GenBank/DDBJ databases">
        <title>Deep-cultivation of Planctomycetes and their phenomic and genomic characterization uncovers novel biology.</title>
        <authorList>
            <person name="Wiegand S."/>
            <person name="Jogler M."/>
            <person name="Boedeker C."/>
            <person name="Pinto D."/>
            <person name="Vollmers J."/>
            <person name="Rivas-Marin E."/>
            <person name="Kohn T."/>
            <person name="Peeters S.H."/>
            <person name="Heuer A."/>
            <person name="Rast P."/>
            <person name="Oberbeckmann S."/>
            <person name="Bunk B."/>
            <person name="Jeske O."/>
            <person name="Meyerdierks A."/>
            <person name="Storesund J.E."/>
            <person name="Kallscheuer N."/>
            <person name="Luecker S."/>
            <person name="Lage O.M."/>
            <person name="Pohl T."/>
            <person name="Merkel B.J."/>
            <person name="Hornburger P."/>
            <person name="Mueller R.-W."/>
            <person name="Bruemmer F."/>
            <person name="Labrenz M."/>
            <person name="Spormann A.M."/>
            <person name="Op den Camp H."/>
            <person name="Overmann J."/>
            <person name="Amann R."/>
            <person name="Jetten M.S.M."/>
            <person name="Mascher T."/>
            <person name="Medema M.H."/>
            <person name="Devos D.P."/>
            <person name="Kaster A.-K."/>
            <person name="Ovreas L."/>
            <person name="Rohde M."/>
            <person name="Galperin M.Y."/>
            <person name="Jogler C."/>
        </authorList>
    </citation>
    <scope>NUCLEOTIDE SEQUENCE [LARGE SCALE GENOMIC DNA]</scope>
    <source>
        <strain evidence="3 4">Pla133</strain>
    </source>
</reference>
<dbReference type="GO" id="GO:0006167">
    <property type="term" value="P:AMP biosynthetic process"/>
    <property type="evidence" value="ECO:0007669"/>
    <property type="project" value="TreeGrafter"/>
</dbReference>
<accession>A0A518BSF2</accession>
<dbReference type="RefSeq" id="WP_419191927.1">
    <property type="nucleotide sequence ID" value="NZ_CP036287.1"/>
</dbReference>
<dbReference type="Gene3D" id="3.90.79.10">
    <property type="entry name" value="Nucleoside Triphosphate Pyrophosphohydrolase"/>
    <property type="match status" value="1"/>
</dbReference>
<evidence type="ECO:0000259" key="2">
    <source>
        <dbReference type="Pfam" id="PF00293"/>
    </source>
</evidence>
<dbReference type="Pfam" id="PF00293">
    <property type="entry name" value="NUDIX"/>
    <property type="match status" value="1"/>
</dbReference>
<organism evidence="3 4">
    <name type="scientific">Engelhardtia mirabilis</name>
    <dbReference type="NCBI Taxonomy" id="2528011"/>
    <lineage>
        <taxon>Bacteria</taxon>
        <taxon>Pseudomonadati</taxon>
        <taxon>Planctomycetota</taxon>
        <taxon>Planctomycetia</taxon>
        <taxon>Planctomycetia incertae sedis</taxon>
        <taxon>Engelhardtia</taxon>
    </lineage>
</organism>
<dbReference type="PANTHER" id="PTHR21340">
    <property type="entry name" value="DIADENOSINE 5,5-P1,P4-TETRAPHOSPHATE PYROPHOSPHOHYDROLASE MUTT"/>
    <property type="match status" value="1"/>
</dbReference>
<proteinExistence type="predicted"/>
<dbReference type="EMBL" id="CP036287">
    <property type="protein sequence ID" value="QDU69907.1"/>
    <property type="molecule type" value="Genomic_DNA"/>
</dbReference>
<dbReference type="InterPro" id="IPR051325">
    <property type="entry name" value="Nudix_hydrolase_domain"/>
</dbReference>
<dbReference type="GO" id="GO:0004081">
    <property type="term" value="F:bis(5'-nucleosyl)-tetraphosphatase (asymmetrical) activity"/>
    <property type="evidence" value="ECO:0007669"/>
    <property type="project" value="TreeGrafter"/>
</dbReference>
<protein>
    <recommendedName>
        <fullName evidence="2">Nudix hydrolase domain-containing protein</fullName>
    </recommendedName>
</protein>
<evidence type="ECO:0000313" key="4">
    <source>
        <dbReference type="Proteomes" id="UP000316921"/>
    </source>
</evidence>
<sequence length="140" mass="16241">MTDLHHRVRVFVFSFRERRPDYLLLRRTLGPESFWTPLHGPIGFGEKLETAVQREVVQDIGIARVGEVIDLQMQTNHLLGDEHTVEWTYAVRAQDVARELVLDRTWAAYRWESMEEAFPALEFEADRAALVRLHTLLAAA</sequence>
<dbReference type="InterPro" id="IPR000086">
    <property type="entry name" value="NUDIX_hydrolase_dom"/>
</dbReference>
<keyword evidence="4" id="KW-1185">Reference proteome</keyword>
<evidence type="ECO:0000313" key="3">
    <source>
        <dbReference type="EMBL" id="QDU69907.1"/>
    </source>
</evidence>
<dbReference type="KEGG" id="pbap:Pla133_50300"/>
<evidence type="ECO:0000256" key="1">
    <source>
        <dbReference type="ARBA" id="ARBA00022801"/>
    </source>
</evidence>
<dbReference type="AlphaFoldDB" id="A0A518BSF2"/>
<dbReference type="Proteomes" id="UP000316921">
    <property type="component" value="Chromosome"/>
</dbReference>
<gene>
    <name evidence="3" type="ORF">Pla133_50300</name>
</gene>
<dbReference type="GO" id="GO:0006754">
    <property type="term" value="P:ATP biosynthetic process"/>
    <property type="evidence" value="ECO:0007669"/>
    <property type="project" value="TreeGrafter"/>
</dbReference>
<keyword evidence="1" id="KW-0378">Hydrolase</keyword>
<dbReference type="InterPro" id="IPR015797">
    <property type="entry name" value="NUDIX_hydrolase-like_dom_sf"/>
</dbReference>